<dbReference type="InterPro" id="IPR001647">
    <property type="entry name" value="HTH_TetR"/>
</dbReference>
<evidence type="ECO:0000313" key="7">
    <source>
        <dbReference type="Proteomes" id="UP000637423"/>
    </source>
</evidence>
<evidence type="ECO:0000259" key="5">
    <source>
        <dbReference type="PROSITE" id="PS50977"/>
    </source>
</evidence>
<feature type="domain" description="HTH tetR-type" evidence="5">
    <location>
        <begin position="19"/>
        <end position="78"/>
    </location>
</feature>
<organism evidence="6 7">
    <name type="scientific">Undibacterium terreum</name>
    <dbReference type="NCBI Taxonomy" id="1224302"/>
    <lineage>
        <taxon>Bacteria</taxon>
        <taxon>Pseudomonadati</taxon>
        <taxon>Pseudomonadota</taxon>
        <taxon>Betaproteobacteria</taxon>
        <taxon>Burkholderiales</taxon>
        <taxon>Oxalobacteraceae</taxon>
        <taxon>Undibacterium</taxon>
    </lineage>
</organism>
<evidence type="ECO:0000256" key="4">
    <source>
        <dbReference type="PROSITE-ProRule" id="PRU00335"/>
    </source>
</evidence>
<evidence type="ECO:0000313" key="6">
    <source>
        <dbReference type="EMBL" id="GGC75331.1"/>
    </source>
</evidence>
<gene>
    <name evidence="6" type="ORF">GCM10011396_23210</name>
</gene>
<dbReference type="InterPro" id="IPR050109">
    <property type="entry name" value="HTH-type_TetR-like_transc_reg"/>
</dbReference>
<name>A0A916XJN5_9BURK</name>
<dbReference type="Gene3D" id="1.10.357.10">
    <property type="entry name" value="Tetracycline Repressor, domain 2"/>
    <property type="match status" value="1"/>
</dbReference>
<dbReference type="SUPFAM" id="SSF46689">
    <property type="entry name" value="Homeodomain-like"/>
    <property type="match status" value="1"/>
</dbReference>
<dbReference type="PANTHER" id="PTHR30055:SF234">
    <property type="entry name" value="HTH-TYPE TRANSCRIPTIONAL REGULATOR BETI"/>
    <property type="match status" value="1"/>
</dbReference>
<dbReference type="Pfam" id="PF00440">
    <property type="entry name" value="TetR_N"/>
    <property type="match status" value="1"/>
</dbReference>
<dbReference type="AlphaFoldDB" id="A0A916XJN5"/>
<evidence type="ECO:0000256" key="3">
    <source>
        <dbReference type="ARBA" id="ARBA00023163"/>
    </source>
</evidence>
<keyword evidence="2 4" id="KW-0238">DNA-binding</keyword>
<comment type="caution">
    <text evidence="6">The sequence shown here is derived from an EMBL/GenBank/DDBJ whole genome shotgun (WGS) entry which is preliminary data.</text>
</comment>
<dbReference type="Proteomes" id="UP000637423">
    <property type="component" value="Unassembled WGS sequence"/>
</dbReference>
<sequence length="226" mass="24712">MKAEGTPNHRSRVAAERREKTRAKLLHSALIVFSQKGPHALIEDVIAHAGMARGSFYNYFKTNEELLVAVACEVNNELLRAIDPVVQCTTEPTERIACGARLLLRAVIEFPQFGSFVSRLPVPTANSSLLGIRFLARDVALGVVSDRFMRVRKRAAVDLVAGVVFNAAYSMAREMLEPDYPDAIVKAMLLGLGATESDATRIIATPLPNLVLPATSILFQAQNIQI</sequence>
<proteinExistence type="predicted"/>
<protein>
    <submittedName>
        <fullName evidence="6">TetR family transcriptional regulator</fullName>
    </submittedName>
</protein>
<dbReference type="PROSITE" id="PS50977">
    <property type="entry name" value="HTH_TETR_2"/>
    <property type="match status" value="1"/>
</dbReference>
<dbReference type="InterPro" id="IPR009057">
    <property type="entry name" value="Homeodomain-like_sf"/>
</dbReference>
<feature type="DNA-binding region" description="H-T-H motif" evidence="4">
    <location>
        <begin position="41"/>
        <end position="60"/>
    </location>
</feature>
<keyword evidence="1" id="KW-0805">Transcription regulation</keyword>
<dbReference type="EMBL" id="BMED01000002">
    <property type="protein sequence ID" value="GGC75331.1"/>
    <property type="molecule type" value="Genomic_DNA"/>
</dbReference>
<dbReference type="GO" id="GO:0003700">
    <property type="term" value="F:DNA-binding transcription factor activity"/>
    <property type="evidence" value="ECO:0007669"/>
    <property type="project" value="TreeGrafter"/>
</dbReference>
<evidence type="ECO:0000256" key="1">
    <source>
        <dbReference type="ARBA" id="ARBA00023015"/>
    </source>
</evidence>
<accession>A0A916XJN5</accession>
<keyword evidence="3" id="KW-0804">Transcription</keyword>
<dbReference type="GO" id="GO:0000976">
    <property type="term" value="F:transcription cis-regulatory region binding"/>
    <property type="evidence" value="ECO:0007669"/>
    <property type="project" value="TreeGrafter"/>
</dbReference>
<dbReference type="RefSeq" id="WP_188566207.1">
    <property type="nucleotide sequence ID" value="NZ_BMED01000002.1"/>
</dbReference>
<reference evidence="6" key="2">
    <citation type="submission" date="2020-09" db="EMBL/GenBank/DDBJ databases">
        <authorList>
            <person name="Sun Q."/>
            <person name="Zhou Y."/>
        </authorList>
    </citation>
    <scope>NUCLEOTIDE SEQUENCE</scope>
    <source>
        <strain evidence="6">CGMCC 1.10998</strain>
    </source>
</reference>
<reference evidence="6" key="1">
    <citation type="journal article" date="2014" name="Int. J. Syst. Evol. Microbiol.">
        <title>Complete genome sequence of Corynebacterium casei LMG S-19264T (=DSM 44701T), isolated from a smear-ripened cheese.</title>
        <authorList>
            <consortium name="US DOE Joint Genome Institute (JGI-PGF)"/>
            <person name="Walter F."/>
            <person name="Albersmeier A."/>
            <person name="Kalinowski J."/>
            <person name="Ruckert C."/>
        </authorList>
    </citation>
    <scope>NUCLEOTIDE SEQUENCE</scope>
    <source>
        <strain evidence="6">CGMCC 1.10998</strain>
    </source>
</reference>
<evidence type="ECO:0000256" key="2">
    <source>
        <dbReference type="ARBA" id="ARBA00023125"/>
    </source>
</evidence>
<dbReference type="PRINTS" id="PR00455">
    <property type="entry name" value="HTHTETR"/>
</dbReference>
<keyword evidence="7" id="KW-1185">Reference proteome</keyword>
<dbReference type="PANTHER" id="PTHR30055">
    <property type="entry name" value="HTH-TYPE TRANSCRIPTIONAL REGULATOR RUTR"/>
    <property type="match status" value="1"/>
</dbReference>